<dbReference type="Proteomes" id="UP001234178">
    <property type="component" value="Unassembled WGS sequence"/>
</dbReference>
<feature type="compositionally biased region" description="Low complexity" evidence="1">
    <location>
        <begin position="33"/>
        <end position="50"/>
    </location>
</feature>
<feature type="region of interest" description="Disordered" evidence="1">
    <location>
        <begin position="285"/>
        <end position="386"/>
    </location>
</feature>
<comment type="caution">
    <text evidence="3">The sequence shown here is derived from an EMBL/GenBank/DDBJ whole genome shotgun (WGS) entry which is preliminary data.</text>
</comment>
<dbReference type="EMBL" id="JAOYFB010000044">
    <property type="protein sequence ID" value="KAK4045527.1"/>
    <property type="molecule type" value="Genomic_DNA"/>
</dbReference>
<feature type="compositionally biased region" description="Gly residues" evidence="1">
    <location>
        <begin position="310"/>
        <end position="319"/>
    </location>
</feature>
<dbReference type="Pfam" id="PF14371">
    <property type="entry name" value="DUF4412"/>
    <property type="match status" value="1"/>
</dbReference>
<dbReference type="PROSITE" id="PS51257">
    <property type="entry name" value="PROKAR_LIPOPROTEIN"/>
    <property type="match status" value="1"/>
</dbReference>
<organism evidence="3 4">
    <name type="scientific">Daphnia magna</name>
    <dbReference type="NCBI Taxonomy" id="35525"/>
    <lineage>
        <taxon>Eukaryota</taxon>
        <taxon>Metazoa</taxon>
        <taxon>Ecdysozoa</taxon>
        <taxon>Arthropoda</taxon>
        <taxon>Crustacea</taxon>
        <taxon>Branchiopoda</taxon>
        <taxon>Diplostraca</taxon>
        <taxon>Cladocera</taxon>
        <taxon>Anomopoda</taxon>
        <taxon>Daphniidae</taxon>
        <taxon>Daphnia</taxon>
    </lineage>
</organism>
<name>A0ABR0BAC2_9CRUS</name>
<protein>
    <recommendedName>
        <fullName evidence="2">DUF4412 domain-containing protein</fullName>
    </recommendedName>
</protein>
<sequence>MRISSRQAHPSSKRFFRAGAVAVAVTAFAVGGCKKDSSTSSSGAVGATSDPGSVAGSPLAGDFEGTIALRAASATDGKSGDITFHIKKDLARIDLPKSLTKDAHLGGDGVWLLISGPEKRGYAVIDAQKSAMFIDFTKVRDQASAMQAKSPVAMLKDAAKAPKPDLKKTDKKDTVAGLPCAEWELTNKADGKDQLIRICVAEAQSGWLSSLGEKMLPDYYAFAAAVADGKHFPVRVVAIEGKETGRVEVTKYTKEPVADALVHVPDGYAKTDLFQMLQSMMQLGGGTLGGEGGPGRQTPLAKPRNRRRGGQGASVGRGARGAESRGERPEIAEDSSSALRQQANRERAAGDPLSRPGGTSSSCRRRPPRLRDRREVVVGQAGRRPPEGERRVNVLFCFVQFACMIQGSGKVHRCGVVGPESVSDRSVLGYAIGMQQCIKHCESPVVAVEGGLQLLEVAGKVHLSVEPGLLGVVKVLRARVDRQAGKDVCVGTNLFDEPPGFLKRLHRFAAVPEHHVPTHLDANVLCGNGRGPNFLGGDFLFDAVENCLRSRLNTETQPLAAGKAHLAK</sequence>
<feature type="domain" description="DUF4412" evidence="2">
    <location>
        <begin position="63"/>
        <end position="268"/>
    </location>
</feature>
<proteinExistence type="predicted"/>
<evidence type="ECO:0000313" key="3">
    <source>
        <dbReference type="EMBL" id="KAK4045527.1"/>
    </source>
</evidence>
<keyword evidence="4" id="KW-1185">Reference proteome</keyword>
<feature type="compositionally biased region" description="Gly residues" evidence="1">
    <location>
        <begin position="285"/>
        <end position="295"/>
    </location>
</feature>
<evidence type="ECO:0000256" key="1">
    <source>
        <dbReference type="SAM" id="MobiDB-lite"/>
    </source>
</evidence>
<reference evidence="3 4" key="1">
    <citation type="journal article" date="2023" name="Nucleic Acids Res.">
        <title>The hologenome of Daphnia magna reveals possible DNA methylation and microbiome-mediated evolution of the host genome.</title>
        <authorList>
            <person name="Chaturvedi A."/>
            <person name="Li X."/>
            <person name="Dhandapani V."/>
            <person name="Marshall H."/>
            <person name="Kissane S."/>
            <person name="Cuenca-Cambronero M."/>
            <person name="Asole G."/>
            <person name="Calvet F."/>
            <person name="Ruiz-Romero M."/>
            <person name="Marangio P."/>
            <person name="Guigo R."/>
            <person name="Rago D."/>
            <person name="Mirbahai L."/>
            <person name="Eastwood N."/>
            <person name="Colbourne J.K."/>
            <person name="Zhou J."/>
            <person name="Mallon E."/>
            <person name="Orsini L."/>
        </authorList>
    </citation>
    <scope>NUCLEOTIDE SEQUENCE [LARGE SCALE GENOMIC DNA]</scope>
    <source>
        <strain evidence="3">LRV0_1</strain>
    </source>
</reference>
<accession>A0ABR0BAC2</accession>
<gene>
    <name evidence="3" type="ORF">OUZ56_033151</name>
</gene>
<feature type="compositionally biased region" description="Basic and acidic residues" evidence="1">
    <location>
        <begin position="320"/>
        <end position="331"/>
    </location>
</feature>
<dbReference type="InterPro" id="IPR025524">
    <property type="entry name" value="DUF4412"/>
</dbReference>
<feature type="region of interest" description="Disordered" evidence="1">
    <location>
        <begin position="33"/>
        <end position="53"/>
    </location>
</feature>
<evidence type="ECO:0000259" key="2">
    <source>
        <dbReference type="Pfam" id="PF14371"/>
    </source>
</evidence>
<evidence type="ECO:0000313" key="4">
    <source>
        <dbReference type="Proteomes" id="UP001234178"/>
    </source>
</evidence>